<dbReference type="GO" id="GO:0051539">
    <property type="term" value="F:4 iron, 4 sulfur cluster binding"/>
    <property type="evidence" value="ECO:0007669"/>
    <property type="project" value="UniProtKB-KW"/>
</dbReference>
<evidence type="ECO:0000313" key="8">
    <source>
        <dbReference type="EMBL" id="BAO79921.1"/>
    </source>
</evidence>
<dbReference type="STRING" id="1458425.SRAA_0067"/>
<reference evidence="8 9" key="1">
    <citation type="journal article" date="2014" name="Nat. Commun.">
        <title>Physiological and genomic features of highly alkaliphilic hydrogen-utilizing Betaproteobacteria from a continental serpentinizing site.</title>
        <authorList>
            <person name="Suzuki S."/>
            <person name="Kuenen J.G."/>
            <person name="Schipper K."/>
            <person name="van der Velde S."/>
            <person name="Ishii S."/>
            <person name="Wu A."/>
            <person name="Sorokin D.Y."/>
            <person name="Tenney A."/>
            <person name="Meng X.Y."/>
            <person name="Morrill P.L."/>
            <person name="Kamagata Y."/>
            <person name="Muyzer G."/>
            <person name="Nealson K.H."/>
        </authorList>
    </citation>
    <scope>NUCLEOTIDE SEQUENCE [LARGE SCALE GENOMIC DNA]</scope>
    <source>
        <strain evidence="8 9">A1</strain>
    </source>
</reference>
<evidence type="ECO:0000259" key="6">
    <source>
        <dbReference type="PROSITE" id="PS51085"/>
    </source>
</evidence>
<evidence type="ECO:0000256" key="4">
    <source>
        <dbReference type="ARBA" id="ARBA00023004"/>
    </source>
</evidence>
<evidence type="ECO:0000256" key="5">
    <source>
        <dbReference type="ARBA" id="ARBA00023014"/>
    </source>
</evidence>
<protein>
    <submittedName>
        <fullName evidence="8">Uncharacterized anaerobic dehydrogenase</fullName>
    </submittedName>
</protein>
<feature type="domain" description="2Fe-2S ferredoxin-type" evidence="6">
    <location>
        <begin position="22"/>
        <end position="100"/>
    </location>
</feature>
<keyword evidence="4" id="KW-0408">Iron</keyword>
<keyword evidence="3" id="KW-0677">Repeat</keyword>
<dbReference type="HOGENOM" id="CLU_000422_11_3_4"/>
<feature type="domain" description="4Fe-4S ferredoxin-type" evidence="7">
    <location>
        <begin position="203"/>
        <end position="231"/>
    </location>
</feature>
<dbReference type="InterPro" id="IPR036010">
    <property type="entry name" value="2Fe-2S_ferredoxin-like_sf"/>
</dbReference>
<dbReference type="PROSITE" id="PS00198">
    <property type="entry name" value="4FE4S_FER_1"/>
    <property type="match status" value="1"/>
</dbReference>
<dbReference type="PANTHER" id="PTHR24960:SF84">
    <property type="entry name" value="HYDROGENASE SUBUNIT"/>
    <property type="match status" value="1"/>
</dbReference>
<dbReference type="InterPro" id="IPR050157">
    <property type="entry name" value="PSI_iron-sulfur_center"/>
</dbReference>
<evidence type="ECO:0000256" key="3">
    <source>
        <dbReference type="ARBA" id="ARBA00022737"/>
    </source>
</evidence>
<dbReference type="PROSITE" id="PS51379">
    <property type="entry name" value="4FE4S_FER_2"/>
    <property type="match status" value="2"/>
</dbReference>
<keyword evidence="5" id="KW-0411">Iron-sulfur</keyword>
<evidence type="ECO:0000256" key="2">
    <source>
        <dbReference type="ARBA" id="ARBA00022723"/>
    </source>
</evidence>
<dbReference type="InterPro" id="IPR017900">
    <property type="entry name" value="4Fe4S_Fe_S_CS"/>
</dbReference>
<dbReference type="AlphaFoldDB" id="A0A060NF51"/>
<evidence type="ECO:0000256" key="1">
    <source>
        <dbReference type="ARBA" id="ARBA00022485"/>
    </source>
</evidence>
<sequence>MWSELRQLKADIDYGTPPRDGPPVALQIDGVPVTVPAGSSVLLAATQAGCQVPKLCACDTLEPFGSCRVCLVEIDGKRGYPASCTTPVEAGMVVRTASPKLQALRRGVLELYLSDFPADEVQGGWSEFHQTLEQVGVHSHPYGSAGASHAQAPVDQSNPYFVFDPAKCIVCSRCVRACEEIQGTFALALQGRGFETQVVAGQNQPFFESNCVSCGACVQSCPSQALVEKSLFDGAYDHATATAT</sequence>
<dbReference type="InterPro" id="IPR001041">
    <property type="entry name" value="2Fe-2S_ferredoxin-type"/>
</dbReference>
<dbReference type="PANTHER" id="PTHR24960">
    <property type="entry name" value="PHOTOSYSTEM I IRON-SULFUR CENTER-RELATED"/>
    <property type="match status" value="1"/>
</dbReference>
<feature type="domain" description="4Fe-4S ferredoxin-type" evidence="7">
    <location>
        <begin position="159"/>
        <end position="190"/>
    </location>
</feature>
<gene>
    <name evidence="8" type="ORF">SRAA_0067</name>
</gene>
<dbReference type="FunFam" id="3.30.70.20:FF:000035">
    <property type="entry name" value="Iron hydrogenase 1"/>
    <property type="match status" value="1"/>
</dbReference>
<organism evidence="8 9">
    <name type="scientific">Serpentinimonas raichei</name>
    <dbReference type="NCBI Taxonomy" id="1458425"/>
    <lineage>
        <taxon>Bacteria</taxon>
        <taxon>Pseudomonadati</taxon>
        <taxon>Pseudomonadota</taxon>
        <taxon>Betaproteobacteria</taxon>
        <taxon>Burkholderiales</taxon>
        <taxon>Comamonadaceae</taxon>
        <taxon>Serpentinimonas</taxon>
    </lineage>
</organism>
<dbReference type="Pfam" id="PF12838">
    <property type="entry name" value="Fer4_7"/>
    <property type="match status" value="1"/>
</dbReference>
<keyword evidence="1" id="KW-0004">4Fe-4S</keyword>
<evidence type="ECO:0000313" key="9">
    <source>
        <dbReference type="Proteomes" id="UP000067461"/>
    </source>
</evidence>
<dbReference type="SUPFAM" id="SSF54862">
    <property type="entry name" value="4Fe-4S ferredoxins"/>
    <property type="match status" value="1"/>
</dbReference>
<dbReference type="RefSeq" id="WP_082039817.1">
    <property type="nucleotide sequence ID" value="NZ_AP014568.1"/>
</dbReference>
<proteinExistence type="predicted"/>
<accession>A0A060NF51</accession>
<dbReference type="SUPFAM" id="SSF54292">
    <property type="entry name" value="2Fe-2S ferredoxin-like"/>
    <property type="match status" value="1"/>
</dbReference>
<dbReference type="Gene3D" id="3.30.70.20">
    <property type="match status" value="1"/>
</dbReference>
<keyword evidence="9" id="KW-1185">Reference proteome</keyword>
<name>A0A060NF51_9BURK</name>
<dbReference type="OrthoDB" id="9810782at2"/>
<dbReference type="KEGG" id="cbaa:SRAA_0067"/>
<dbReference type="EMBL" id="AP014568">
    <property type="protein sequence ID" value="BAO79921.1"/>
    <property type="molecule type" value="Genomic_DNA"/>
</dbReference>
<dbReference type="Gene3D" id="3.10.20.740">
    <property type="match status" value="1"/>
</dbReference>
<keyword evidence="2" id="KW-0479">Metal-binding</keyword>
<dbReference type="GO" id="GO:0046872">
    <property type="term" value="F:metal ion binding"/>
    <property type="evidence" value="ECO:0007669"/>
    <property type="project" value="UniProtKB-KW"/>
</dbReference>
<dbReference type="InterPro" id="IPR017896">
    <property type="entry name" value="4Fe4S_Fe-S-bd"/>
</dbReference>
<dbReference type="Pfam" id="PF13510">
    <property type="entry name" value="Fer2_4"/>
    <property type="match status" value="1"/>
</dbReference>
<dbReference type="Proteomes" id="UP000067461">
    <property type="component" value="Chromosome"/>
</dbReference>
<evidence type="ECO:0000259" key="7">
    <source>
        <dbReference type="PROSITE" id="PS51379"/>
    </source>
</evidence>
<dbReference type="CDD" id="cd00207">
    <property type="entry name" value="fer2"/>
    <property type="match status" value="1"/>
</dbReference>
<dbReference type="PROSITE" id="PS51085">
    <property type="entry name" value="2FE2S_FER_2"/>
    <property type="match status" value="1"/>
</dbReference>